<dbReference type="PANTHER" id="PTHR45646">
    <property type="entry name" value="SERINE/THREONINE-PROTEIN KINASE DOA-RELATED"/>
    <property type="match status" value="1"/>
</dbReference>
<dbReference type="GO" id="GO:0004674">
    <property type="term" value="F:protein serine/threonine kinase activity"/>
    <property type="evidence" value="ECO:0007669"/>
    <property type="project" value="UniProtKB-KW"/>
</dbReference>
<evidence type="ECO:0000256" key="2">
    <source>
        <dbReference type="ARBA" id="ARBA00022679"/>
    </source>
</evidence>
<dbReference type="PANTHER" id="PTHR45646:SF11">
    <property type="entry name" value="SERINE_THREONINE-PROTEIN KINASE DOA"/>
    <property type="match status" value="1"/>
</dbReference>
<evidence type="ECO:0000256" key="1">
    <source>
        <dbReference type="ARBA" id="ARBA00022527"/>
    </source>
</evidence>
<gene>
    <name evidence="7" type="ORF">GYMLUDRAFT_250428</name>
</gene>
<sequence>MSTVSEPAVHYPACLGAALPGDRYTAVRNLGEIVTATNWLCRDEGINDSKYVAVKILTAEVTLDADNGVVRELEFFKEIAEKAKDRDDEGFEHLPALLDSFTLTSPIGTRHLCLVQTLFSASVSALRRSAPTKSLPVYMVRNILYMDLQALDALHFLDIIHTDVKLDNILFSNALYSLDNAMETFLAVHPAETSSDGDPPLGLIPTNSPRMDIRNKCIPSRTDDSCFSRSGTRYALLLFVSTSRFADKHIAQRAGEQLTVACFSAPALRAPEVILGTFELLVGRWLFDPVNAQPD</sequence>
<keyword evidence="2" id="KW-0808">Transferase</keyword>
<dbReference type="SUPFAM" id="SSF56112">
    <property type="entry name" value="Protein kinase-like (PK-like)"/>
    <property type="match status" value="1"/>
</dbReference>
<name>A0A0D0BUQ7_9AGAR</name>
<dbReference type="HOGENOM" id="CLU_000288_81_13_1"/>
<dbReference type="GO" id="GO:0005524">
    <property type="term" value="F:ATP binding"/>
    <property type="evidence" value="ECO:0007669"/>
    <property type="project" value="UniProtKB-KW"/>
</dbReference>
<keyword evidence="8" id="KW-1185">Reference proteome</keyword>
<organism evidence="7 8">
    <name type="scientific">Collybiopsis luxurians FD-317 M1</name>
    <dbReference type="NCBI Taxonomy" id="944289"/>
    <lineage>
        <taxon>Eukaryota</taxon>
        <taxon>Fungi</taxon>
        <taxon>Dikarya</taxon>
        <taxon>Basidiomycota</taxon>
        <taxon>Agaricomycotina</taxon>
        <taxon>Agaricomycetes</taxon>
        <taxon>Agaricomycetidae</taxon>
        <taxon>Agaricales</taxon>
        <taxon>Marasmiineae</taxon>
        <taxon>Omphalotaceae</taxon>
        <taxon>Collybiopsis</taxon>
        <taxon>Collybiopsis luxurians</taxon>
    </lineage>
</organism>
<dbReference type="Gene3D" id="3.30.200.20">
    <property type="entry name" value="Phosphorylase Kinase, domain 1"/>
    <property type="match status" value="1"/>
</dbReference>
<dbReference type="Gene3D" id="1.10.510.10">
    <property type="entry name" value="Transferase(Phosphotransferase) domain 1"/>
    <property type="match status" value="1"/>
</dbReference>
<evidence type="ECO:0000256" key="4">
    <source>
        <dbReference type="ARBA" id="ARBA00022777"/>
    </source>
</evidence>
<proteinExistence type="predicted"/>
<reference evidence="7 8" key="1">
    <citation type="submission" date="2014-04" db="EMBL/GenBank/DDBJ databases">
        <title>Evolutionary Origins and Diversification of the Mycorrhizal Mutualists.</title>
        <authorList>
            <consortium name="DOE Joint Genome Institute"/>
            <consortium name="Mycorrhizal Genomics Consortium"/>
            <person name="Kohler A."/>
            <person name="Kuo A."/>
            <person name="Nagy L.G."/>
            <person name="Floudas D."/>
            <person name="Copeland A."/>
            <person name="Barry K.W."/>
            <person name="Cichocki N."/>
            <person name="Veneault-Fourrey C."/>
            <person name="LaButti K."/>
            <person name="Lindquist E.A."/>
            <person name="Lipzen A."/>
            <person name="Lundell T."/>
            <person name="Morin E."/>
            <person name="Murat C."/>
            <person name="Riley R."/>
            <person name="Ohm R."/>
            <person name="Sun H."/>
            <person name="Tunlid A."/>
            <person name="Henrissat B."/>
            <person name="Grigoriev I.V."/>
            <person name="Hibbett D.S."/>
            <person name="Martin F."/>
        </authorList>
    </citation>
    <scope>NUCLEOTIDE SEQUENCE [LARGE SCALE GENOMIC DNA]</scope>
    <source>
        <strain evidence="7 8">FD-317 M1</strain>
    </source>
</reference>
<dbReference type="PROSITE" id="PS50011">
    <property type="entry name" value="PROTEIN_KINASE_DOM"/>
    <property type="match status" value="1"/>
</dbReference>
<dbReference type="EMBL" id="KN834830">
    <property type="protein sequence ID" value="KIK53309.1"/>
    <property type="molecule type" value="Genomic_DNA"/>
</dbReference>
<evidence type="ECO:0000259" key="6">
    <source>
        <dbReference type="PROSITE" id="PS50011"/>
    </source>
</evidence>
<accession>A0A0D0BUQ7</accession>
<keyword evidence="4" id="KW-0418">Kinase</keyword>
<dbReference type="InterPro" id="IPR008271">
    <property type="entry name" value="Ser/Thr_kinase_AS"/>
</dbReference>
<dbReference type="InterPro" id="IPR000719">
    <property type="entry name" value="Prot_kinase_dom"/>
</dbReference>
<keyword evidence="3" id="KW-0547">Nucleotide-binding</keyword>
<dbReference type="InterPro" id="IPR011009">
    <property type="entry name" value="Kinase-like_dom_sf"/>
</dbReference>
<dbReference type="GO" id="GO:0005634">
    <property type="term" value="C:nucleus"/>
    <property type="evidence" value="ECO:0007669"/>
    <property type="project" value="TreeGrafter"/>
</dbReference>
<keyword evidence="1" id="KW-0723">Serine/threonine-protein kinase</keyword>
<dbReference type="SMART" id="SM00220">
    <property type="entry name" value="S_TKc"/>
    <property type="match status" value="1"/>
</dbReference>
<dbReference type="OrthoDB" id="5979581at2759"/>
<dbReference type="GO" id="GO:0043484">
    <property type="term" value="P:regulation of RNA splicing"/>
    <property type="evidence" value="ECO:0007669"/>
    <property type="project" value="TreeGrafter"/>
</dbReference>
<feature type="domain" description="Protein kinase" evidence="6">
    <location>
        <begin position="24"/>
        <end position="295"/>
    </location>
</feature>
<dbReference type="Proteomes" id="UP000053593">
    <property type="component" value="Unassembled WGS sequence"/>
</dbReference>
<evidence type="ECO:0000256" key="3">
    <source>
        <dbReference type="ARBA" id="ARBA00022741"/>
    </source>
</evidence>
<dbReference type="InterPro" id="IPR051175">
    <property type="entry name" value="CLK_kinases"/>
</dbReference>
<keyword evidence="5" id="KW-0067">ATP-binding</keyword>
<dbReference type="AlphaFoldDB" id="A0A0D0BUQ7"/>
<evidence type="ECO:0000313" key="7">
    <source>
        <dbReference type="EMBL" id="KIK53309.1"/>
    </source>
</evidence>
<evidence type="ECO:0000313" key="8">
    <source>
        <dbReference type="Proteomes" id="UP000053593"/>
    </source>
</evidence>
<evidence type="ECO:0000256" key="5">
    <source>
        <dbReference type="ARBA" id="ARBA00022840"/>
    </source>
</evidence>
<dbReference type="PROSITE" id="PS00108">
    <property type="entry name" value="PROTEIN_KINASE_ST"/>
    <property type="match status" value="1"/>
</dbReference>
<protein>
    <recommendedName>
        <fullName evidence="6">Protein kinase domain-containing protein</fullName>
    </recommendedName>
</protein>